<dbReference type="AlphaFoldDB" id="A0A1H9SEE3"/>
<dbReference type="Gene3D" id="1.10.1220.10">
    <property type="entry name" value="Met repressor-like"/>
    <property type="match status" value="1"/>
</dbReference>
<gene>
    <name evidence="1" type="ORF">SAMN05216195_10733</name>
</gene>
<proteinExistence type="predicted"/>
<keyword evidence="2" id="KW-1185">Reference proteome</keyword>
<organism evidence="1 2">
    <name type="scientific">Lentzea flaviverrucosa</name>
    <dbReference type="NCBI Taxonomy" id="200379"/>
    <lineage>
        <taxon>Bacteria</taxon>
        <taxon>Bacillati</taxon>
        <taxon>Actinomycetota</taxon>
        <taxon>Actinomycetes</taxon>
        <taxon>Pseudonocardiales</taxon>
        <taxon>Pseudonocardiaceae</taxon>
        <taxon>Lentzea</taxon>
    </lineage>
</organism>
<dbReference type="InterPro" id="IPR010985">
    <property type="entry name" value="Ribbon_hlx_hlx"/>
</dbReference>
<sequence length="170" mass="18267">MDLEHYADQLRQQFLLAAEAHGDEALGVAERLVALLDSAVQVAMLGLLSEAADELTRDLAPDTVELRLRGMAPSFAVTRTESGREQGGGPVFGVPDGGLPAEAVAEDSTPARINFRPPEHLKVRVEEAAQREGLSVNAWLVRVTAAALSEQSGQSERGAVMSNRLRGWVR</sequence>
<evidence type="ECO:0000313" key="2">
    <source>
        <dbReference type="Proteomes" id="UP000199028"/>
    </source>
</evidence>
<reference evidence="2" key="1">
    <citation type="submission" date="2016-10" db="EMBL/GenBank/DDBJ databases">
        <authorList>
            <person name="Varghese N."/>
            <person name="Submissions S."/>
        </authorList>
    </citation>
    <scope>NUCLEOTIDE SEQUENCE [LARGE SCALE GENOMIC DNA]</scope>
    <source>
        <strain evidence="2">CGMCC 4.578</strain>
    </source>
</reference>
<dbReference type="InterPro" id="IPR013321">
    <property type="entry name" value="Arc_rbn_hlx_hlx"/>
</dbReference>
<dbReference type="EMBL" id="FOFT01000007">
    <property type="protein sequence ID" value="SER83382.1"/>
    <property type="molecule type" value="Genomic_DNA"/>
</dbReference>
<evidence type="ECO:0000313" key="1">
    <source>
        <dbReference type="EMBL" id="SER83382.1"/>
    </source>
</evidence>
<protein>
    <recommendedName>
        <fullName evidence="3">HicB family protein</fullName>
    </recommendedName>
</protein>
<dbReference type="OrthoDB" id="5193907at2"/>
<accession>A0A1H9SEE3</accession>
<name>A0A1H9SEE3_9PSEU</name>
<dbReference type="SUPFAM" id="SSF47598">
    <property type="entry name" value="Ribbon-helix-helix"/>
    <property type="match status" value="1"/>
</dbReference>
<dbReference type="RefSeq" id="WP_090066822.1">
    <property type="nucleotide sequence ID" value="NZ_FOFT01000007.1"/>
</dbReference>
<dbReference type="GO" id="GO:0006355">
    <property type="term" value="P:regulation of DNA-templated transcription"/>
    <property type="evidence" value="ECO:0007669"/>
    <property type="project" value="InterPro"/>
</dbReference>
<dbReference type="Proteomes" id="UP000199028">
    <property type="component" value="Unassembled WGS sequence"/>
</dbReference>
<evidence type="ECO:0008006" key="3">
    <source>
        <dbReference type="Google" id="ProtNLM"/>
    </source>
</evidence>